<evidence type="ECO:0000256" key="1">
    <source>
        <dbReference type="SAM" id="MobiDB-lite"/>
    </source>
</evidence>
<accession>A0A183TT79</accession>
<dbReference type="WBParaSite" id="SSLN_0002040901-mRNA-1">
    <property type="protein sequence ID" value="SSLN_0002040901-mRNA-1"/>
    <property type="gene ID" value="SSLN_0002040901"/>
</dbReference>
<keyword evidence="3" id="KW-1185">Reference proteome</keyword>
<gene>
    <name evidence="2" type="ORF">SSLN_LOCUS19676</name>
</gene>
<sequence>MARHNQSALSPLPASHRCLPTFMRPLHRNGVNFRPPPFSSTATTEGALDEEPESPRRSGNAADASAAYMRCLFRFPYLELISFEPPQDYQRSLYFRPLFFDWLEPTLRESTDEKMTDQRRPPTPQPICSASNSASVDALANRSLSQAEIAELRRQHETLQHQL</sequence>
<evidence type="ECO:0000313" key="3">
    <source>
        <dbReference type="Proteomes" id="UP000275846"/>
    </source>
</evidence>
<dbReference type="OrthoDB" id="5421at2759"/>
<feature type="compositionally biased region" description="Basic and acidic residues" evidence="1">
    <location>
        <begin position="111"/>
        <end position="120"/>
    </location>
</feature>
<reference evidence="4" key="1">
    <citation type="submission" date="2016-06" db="UniProtKB">
        <authorList>
            <consortium name="WormBaseParasite"/>
        </authorList>
    </citation>
    <scope>IDENTIFICATION</scope>
</reference>
<feature type="region of interest" description="Disordered" evidence="1">
    <location>
        <begin position="111"/>
        <end position="132"/>
    </location>
</feature>
<dbReference type="EMBL" id="UYSU01048652">
    <property type="protein sequence ID" value="VDM06062.1"/>
    <property type="molecule type" value="Genomic_DNA"/>
</dbReference>
<proteinExistence type="predicted"/>
<reference evidence="2 3" key="2">
    <citation type="submission" date="2018-11" db="EMBL/GenBank/DDBJ databases">
        <authorList>
            <consortium name="Pathogen Informatics"/>
        </authorList>
    </citation>
    <scope>NUCLEOTIDE SEQUENCE [LARGE SCALE GENOMIC DNA]</scope>
    <source>
        <strain evidence="2 3">NST_G2</strain>
    </source>
</reference>
<name>A0A183TT79_SCHSO</name>
<feature type="region of interest" description="Disordered" evidence="1">
    <location>
        <begin position="30"/>
        <end position="61"/>
    </location>
</feature>
<dbReference type="AlphaFoldDB" id="A0A183TT79"/>
<organism evidence="4">
    <name type="scientific">Schistocephalus solidus</name>
    <name type="common">Tapeworm</name>
    <dbReference type="NCBI Taxonomy" id="70667"/>
    <lineage>
        <taxon>Eukaryota</taxon>
        <taxon>Metazoa</taxon>
        <taxon>Spiralia</taxon>
        <taxon>Lophotrochozoa</taxon>
        <taxon>Platyhelminthes</taxon>
        <taxon>Cestoda</taxon>
        <taxon>Eucestoda</taxon>
        <taxon>Diphyllobothriidea</taxon>
        <taxon>Diphyllobothriidae</taxon>
        <taxon>Schistocephalus</taxon>
    </lineage>
</organism>
<dbReference type="Proteomes" id="UP000275846">
    <property type="component" value="Unassembled WGS sequence"/>
</dbReference>
<evidence type="ECO:0000313" key="2">
    <source>
        <dbReference type="EMBL" id="VDM06062.1"/>
    </source>
</evidence>
<evidence type="ECO:0000313" key="4">
    <source>
        <dbReference type="WBParaSite" id="SSLN_0002040901-mRNA-1"/>
    </source>
</evidence>
<protein>
    <submittedName>
        <fullName evidence="2 4">Uncharacterized protein</fullName>
    </submittedName>
</protein>